<organism evidence="1">
    <name type="scientific">Clytia hemisphaerica</name>
    <dbReference type="NCBI Taxonomy" id="252671"/>
    <lineage>
        <taxon>Eukaryota</taxon>
        <taxon>Metazoa</taxon>
        <taxon>Cnidaria</taxon>
        <taxon>Hydrozoa</taxon>
        <taxon>Hydroidolina</taxon>
        <taxon>Leptothecata</taxon>
        <taxon>Obeliida</taxon>
        <taxon>Clytiidae</taxon>
        <taxon>Clytia</taxon>
    </lineage>
</organism>
<dbReference type="AlphaFoldDB" id="A0A069DLV9"/>
<accession>A0A069DLV9</accession>
<reference evidence="1" key="1">
    <citation type="journal article" date="2014" name="PLoS Genet.">
        <title>Differential Responses to Wnt and PCP Disruption Predict Expression and Developmental Function of Conserved and Novel Genes in a Cnidarian.</title>
        <authorList>
            <person name="Lapebie P."/>
            <person name="Ruggiero A."/>
            <person name="Barreau C."/>
            <person name="Chevalier S."/>
            <person name="Chang P."/>
            <person name="Dru P."/>
            <person name="Houliston E."/>
            <person name="Momose T."/>
        </authorList>
    </citation>
    <scope>NUCLEOTIDE SEQUENCE</scope>
</reference>
<name>A0A069DLV9_9CNID</name>
<protein>
    <submittedName>
        <fullName evidence="1">Conserved uncharacterized protein</fullName>
    </submittedName>
</protein>
<dbReference type="EMBL" id="GBGP01000257">
    <property type="protein sequence ID" value="JAC84938.1"/>
    <property type="molecule type" value="mRNA"/>
</dbReference>
<evidence type="ECO:0000313" key="1">
    <source>
        <dbReference type="EMBL" id="JAC84938.1"/>
    </source>
</evidence>
<proteinExistence type="evidence at transcript level"/>
<sequence length="87" mass="9873">MSNIYLKIITDIDQYQEIEGGIRDGVSNITTRHASSNNPNEPDFDPTRPDEHLVYWDANNLYGYAMSQYLPTGGFTWLTAGEIKSLM</sequence>